<proteinExistence type="predicted"/>
<keyword evidence="5" id="KW-1185">Reference proteome</keyword>
<evidence type="ECO:0000256" key="2">
    <source>
        <dbReference type="SAM" id="MobiDB-lite"/>
    </source>
</evidence>
<dbReference type="Proteomes" id="UP001589870">
    <property type="component" value="Unassembled WGS sequence"/>
</dbReference>
<dbReference type="CDD" id="cd16936">
    <property type="entry name" value="HATPase_RsbW-like"/>
    <property type="match status" value="1"/>
</dbReference>
<feature type="region of interest" description="Disordered" evidence="2">
    <location>
        <begin position="47"/>
        <end position="69"/>
    </location>
</feature>
<dbReference type="InterPro" id="IPR003594">
    <property type="entry name" value="HATPase_dom"/>
</dbReference>
<keyword evidence="4" id="KW-0067">ATP-binding</keyword>
<dbReference type="PANTHER" id="PTHR35526">
    <property type="entry name" value="ANTI-SIGMA-F FACTOR RSBW-RELATED"/>
    <property type="match status" value="1"/>
</dbReference>
<dbReference type="GO" id="GO:0005524">
    <property type="term" value="F:ATP binding"/>
    <property type="evidence" value="ECO:0007669"/>
    <property type="project" value="UniProtKB-KW"/>
</dbReference>
<dbReference type="RefSeq" id="WP_394304364.1">
    <property type="nucleotide sequence ID" value="NZ_JBHMQT010000073.1"/>
</dbReference>
<evidence type="ECO:0000313" key="5">
    <source>
        <dbReference type="Proteomes" id="UP001589870"/>
    </source>
</evidence>
<keyword evidence="1" id="KW-0418">Kinase</keyword>
<dbReference type="InterPro" id="IPR036890">
    <property type="entry name" value="HATPase_C_sf"/>
</dbReference>
<keyword evidence="1" id="KW-0808">Transferase</keyword>
<evidence type="ECO:0000256" key="1">
    <source>
        <dbReference type="ARBA" id="ARBA00022527"/>
    </source>
</evidence>
<gene>
    <name evidence="4" type="ORF">ACFHYQ_29200</name>
</gene>
<dbReference type="InterPro" id="IPR050267">
    <property type="entry name" value="Anti-sigma-factor_SerPK"/>
</dbReference>
<comment type="caution">
    <text evidence="4">The sequence shown here is derived from an EMBL/GenBank/DDBJ whole genome shotgun (WGS) entry which is preliminary data.</text>
</comment>
<evidence type="ECO:0000313" key="4">
    <source>
        <dbReference type="EMBL" id="MFC0866378.1"/>
    </source>
</evidence>
<reference evidence="4 5" key="1">
    <citation type="submission" date="2024-09" db="EMBL/GenBank/DDBJ databases">
        <authorList>
            <person name="Sun Q."/>
            <person name="Mori K."/>
        </authorList>
    </citation>
    <scope>NUCLEOTIDE SEQUENCE [LARGE SCALE GENOMIC DNA]</scope>
    <source>
        <strain evidence="4 5">TBRC 1851</strain>
    </source>
</reference>
<protein>
    <submittedName>
        <fullName evidence="4">ATP-binding protein</fullName>
    </submittedName>
</protein>
<dbReference type="EMBL" id="JBHMQT010000073">
    <property type="protein sequence ID" value="MFC0866378.1"/>
    <property type="molecule type" value="Genomic_DNA"/>
</dbReference>
<organism evidence="4 5">
    <name type="scientific">Sphaerimonospora cavernae</name>
    <dbReference type="NCBI Taxonomy" id="1740611"/>
    <lineage>
        <taxon>Bacteria</taxon>
        <taxon>Bacillati</taxon>
        <taxon>Actinomycetota</taxon>
        <taxon>Actinomycetes</taxon>
        <taxon>Streptosporangiales</taxon>
        <taxon>Streptosporangiaceae</taxon>
        <taxon>Sphaerimonospora</taxon>
    </lineage>
</organism>
<sequence>MRSIAHLAGADRAAQTVARQDGRTAHNLLHVNHRPGGIILPGRAHRRTATTSNGHDPGAWMDPQGHWPTHHRPARIAADHCQVTVAAWPLNREHGPQQVRRLLRSQVGEYLDDRAMGEAEIVVSELATNAFIHTDGPCELRIVDHAGVPLVCEIVDAGDQEDLIAKRLAEAATPLVPAAIADQADGVTRLDEGGFGLGIVASLTKGQCGVHPARLHPSGRAGKGVWFAVPALVCGPHETPRSPGEPGVIITIPCR</sequence>
<dbReference type="Gene3D" id="3.30.565.10">
    <property type="entry name" value="Histidine kinase-like ATPase, C-terminal domain"/>
    <property type="match status" value="1"/>
</dbReference>
<dbReference type="Pfam" id="PF13581">
    <property type="entry name" value="HATPase_c_2"/>
    <property type="match status" value="1"/>
</dbReference>
<evidence type="ECO:0000259" key="3">
    <source>
        <dbReference type="Pfam" id="PF13581"/>
    </source>
</evidence>
<keyword evidence="1" id="KW-0723">Serine/threonine-protein kinase</keyword>
<name>A0ABV6UDX7_9ACTN</name>
<keyword evidence="4" id="KW-0547">Nucleotide-binding</keyword>
<feature type="domain" description="Histidine kinase/HSP90-like ATPase" evidence="3">
    <location>
        <begin position="100"/>
        <end position="204"/>
    </location>
</feature>
<accession>A0ABV6UDX7</accession>
<dbReference type="PANTHER" id="PTHR35526:SF3">
    <property type="entry name" value="ANTI-SIGMA-F FACTOR RSBW"/>
    <property type="match status" value="1"/>
</dbReference>